<evidence type="ECO:0000256" key="6">
    <source>
        <dbReference type="ARBA" id="ARBA00023136"/>
    </source>
</evidence>
<accession>A0A926NIP0</accession>
<gene>
    <name evidence="9" type="ORF">IC621_01220</name>
</gene>
<comment type="similarity">
    <text evidence="2">Belongs to the GSP F family.</text>
</comment>
<dbReference type="AlphaFoldDB" id="A0A926NIP0"/>
<dbReference type="GO" id="GO:0005886">
    <property type="term" value="C:plasma membrane"/>
    <property type="evidence" value="ECO:0007669"/>
    <property type="project" value="UniProtKB-SubCell"/>
</dbReference>
<evidence type="ECO:0000313" key="10">
    <source>
        <dbReference type="Proteomes" id="UP000626844"/>
    </source>
</evidence>
<feature type="domain" description="Type II secretion system protein GspF" evidence="8">
    <location>
        <begin position="16"/>
        <end position="133"/>
    </location>
</feature>
<dbReference type="InterPro" id="IPR047692">
    <property type="entry name" value="T4P_ComGB"/>
</dbReference>
<dbReference type="PANTHER" id="PTHR30012">
    <property type="entry name" value="GENERAL SECRETION PATHWAY PROTEIN"/>
    <property type="match status" value="1"/>
</dbReference>
<reference evidence="9" key="1">
    <citation type="submission" date="2020-09" db="EMBL/GenBank/DDBJ databases">
        <title>A novel bacterium of genus Bacillus, isolated from South China Sea.</title>
        <authorList>
            <person name="Huang H."/>
            <person name="Mo K."/>
            <person name="Hu Y."/>
        </authorList>
    </citation>
    <scope>NUCLEOTIDE SEQUENCE</scope>
    <source>
        <strain evidence="9">IB182487</strain>
    </source>
</reference>
<keyword evidence="10" id="KW-1185">Reference proteome</keyword>
<comment type="caution">
    <text evidence="9">The sequence shown here is derived from an EMBL/GenBank/DDBJ whole genome shotgun (WGS) entry which is preliminary data.</text>
</comment>
<feature type="transmembrane region" description="Helical" evidence="7">
    <location>
        <begin position="164"/>
        <end position="183"/>
    </location>
</feature>
<protein>
    <submittedName>
        <fullName evidence="9">Type II secretion system F family protein</fullName>
    </submittedName>
</protein>
<name>A0A926NIP0_9BACI</name>
<dbReference type="InterPro" id="IPR018076">
    <property type="entry name" value="T2SS_GspF_dom"/>
</dbReference>
<feature type="domain" description="Type II secretion system protein GspF" evidence="8">
    <location>
        <begin position="214"/>
        <end position="336"/>
    </location>
</feature>
<dbReference type="Pfam" id="PF00482">
    <property type="entry name" value="T2SSF"/>
    <property type="match status" value="2"/>
</dbReference>
<evidence type="ECO:0000256" key="1">
    <source>
        <dbReference type="ARBA" id="ARBA00004651"/>
    </source>
</evidence>
<dbReference type="PRINTS" id="PR00812">
    <property type="entry name" value="BCTERIALGSPF"/>
</dbReference>
<dbReference type="Gene3D" id="1.20.81.30">
    <property type="entry name" value="Type II secretion system (T2SS), domain F"/>
    <property type="match status" value="2"/>
</dbReference>
<evidence type="ECO:0000256" key="3">
    <source>
        <dbReference type="ARBA" id="ARBA00022475"/>
    </source>
</evidence>
<sequence>MEIRRTWLLKDQANLLQQLSSLLSKGYTLNEALQFVMMHLSKQKKEEIERCLQQLKQGIPFQETLQQLKFHKDVLAILLFSEEHGDLCYALNESSKLLDQRLSHLEKITKVIRYPLFLLFSVSIMIYIIQGVIGPQFQSMYQSMNISPSFFTSLLLYMFEGIKWAFYLFLGVIVLLLVFYFLVFRKKSPHEKMSYYVRIPLINHFIRLFNSYFFSAQLSSLLRAGVSVFDSFQIFKDQHYMPFYKEEGIRVIEGLTRGEMLESLFLKSNFYDDKIVQVIAYGQANSQLSRELYTYSQFLLDQLERKVEKWTTVIQPAIYLFVGIVVLIVYLSILMPMYQMMNQI</sequence>
<evidence type="ECO:0000256" key="2">
    <source>
        <dbReference type="ARBA" id="ARBA00005745"/>
    </source>
</evidence>
<dbReference type="RefSeq" id="WP_191154902.1">
    <property type="nucleotide sequence ID" value="NZ_JACXAI010000001.1"/>
</dbReference>
<keyword evidence="5 7" id="KW-1133">Transmembrane helix</keyword>
<feature type="transmembrane region" description="Helical" evidence="7">
    <location>
        <begin position="317"/>
        <end position="338"/>
    </location>
</feature>
<evidence type="ECO:0000256" key="7">
    <source>
        <dbReference type="SAM" id="Phobius"/>
    </source>
</evidence>
<organism evidence="9 10">
    <name type="scientific">Metabacillus arenae</name>
    <dbReference type="NCBI Taxonomy" id="2771434"/>
    <lineage>
        <taxon>Bacteria</taxon>
        <taxon>Bacillati</taxon>
        <taxon>Bacillota</taxon>
        <taxon>Bacilli</taxon>
        <taxon>Bacillales</taxon>
        <taxon>Bacillaceae</taxon>
        <taxon>Metabacillus</taxon>
    </lineage>
</organism>
<evidence type="ECO:0000259" key="8">
    <source>
        <dbReference type="Pfam" id="PF00482"/>
    </source>
</evidence>
<keyword evidence="3" id="KW-1003">Cell membrane</keyword>
<dbReference type="Proteomes" id="UP000626844">
    <property type="component" value="Unassembled WGS sequence"/>
</dbReference>
<feature type="transmembrane region" description="Helical" evidence="7">
    <location>
        <begin position="111"/>
        <end position="133"/>
    </location>
</feature>
<comment type="subcellular location">
    <subcellularLocation>
        <location evidence="1">Cell membrane</location>
        <topology evidence="1">Multi-pass membrane protein</topology>
    </subcellularLocation>
</comment>
<proteinExistence type="inferred from homology"/>
<evidence type="ECO:0000256" key="4">
    <source>
        <dbReference type="ARBA" id="ARBA00022692"/>
    </source>
</evidence>
<keyword evidence="6 7" id="KW-0472">Membrane</keyword>
<dbReference type="PANTHER" id="PTHR30012:SF0">
    <property type="entry name" value="TYPE II SECRETION SYSTEM PROTEIN F-RELATED"/>
    <property type="match status" value="1"/>
</dbReference>
<dbReference type="InterPro" id="IPR003004">
    <property type="entry name" value="GspF/PilC"/>
</dbReference>
<evidence type="ECO:0000256" key="5">
    <source>
        <dbReference type="ARBA" id="ARBA00022989"/>
    </source>
</evidence>
<dbReference type="EMBL" id="JACXAI010000001">
    <property type="protein sequence ID" value="MBD1378837.1"/>
    <property type="molecule type" value="Genomic_DNA"/>
</dbReference>
<evidence type="ECO:0000313" key="9">
    <source>
        <dbReference type="EMBL" id="MBD1378837.1"/>
    </source>
</evidence>
<keyword evidence="4 7" id="KW-0812">Transmembrane</keyword>
<dbReference type="NCBIfam" id="NF041012">
    <property type="entry name" value="T4P_ComGB"/>
    <property type="match status" value="1"/>
</dbReference>
<dbReference type="InterPro" id="IPR042094">
    <property type="entry name" value="T2SS_GspF_sf"/>
</dbReference>